<evidence type="ECO:0000259" key="2">
    <source>
        <dbReference type="PROSITE" id="PS50110"/>
    </source>
</evidence>
<evidence type="ECO:0000313" key="4">
    <source>
        <dbReference type="Proteomes" id="UP000239458"/>
    </source>
</evidence>
<reference evidence="3 4" key="1">
    <citation type="submission" date="2017-09" db="EMBL/GenBank/DDBJ databases">
        <title>Genomic, metabolic, and phenotypic characteristics of bacterial isolates from the natural microbiome of the model nematode Caenorhabditis elegans.</title>
        <authorList>
            <person name="Zimmermann J."/>
            <person name="Obeng N."/>
            <person name="Yang W."/>
            <person name="Obeng O."/>
            <person name="Kissoyan K."/>
            <person name="Pees B."/>
            <person name="Dirksen P."/>
            <person name="Hoppner M."/>
            <person name="Franke A."/>
            <person name="Rosenstiel P."/>
            <person name="Leippe M."/>
            <person name="Dierking K."/>
            <person name="Kaleta C."/>
            <person name="Schulenburg H."/>
        </authorList>
    </citation>
    <scope>NUCLEOTIDE SEQUENCE [LARGE SCALE GENOMIC DNA]</scope>
    <source>
        <strain evidence="3 4">MYb184</strain>
    </source>
</reference>
<dbReference type="PROSITE" id="PS50110">
    <property type="entry name" value="RESPONSE_REGULATORY"/>
    <property type="match status" value="1"/>
</dbReference>
<dbReference type="RefSeq" id="WP_105226828.1">
    <property type="nucleotide sequence ID" value="NZ_PCQE01000073.1"/>
</dbReference>
<dbReference type="EMBL" id="PCQE01000073">
    <property type="protein sequence ID" value="PRB90094.1"/>
    <property type="molecule type" value="Genomic_DNA"/>
</dbReference>
<proteinExistence type="predicted"/>
<evidence type="ECO:0000313" key="3">
    <source>
        <dbReference type="EMBL" id="PRB90094.1"/>
    </source>
</evidence>
<dbReference type="Gene3D" id="3.40.50.2300">
    <property type="match status" value="1"/>
</dbReference>
<organism evidence="3 4">
    <name type="scientific">Pseudomonas cedrina</name>
    <dbReference type="NCBI Taxonomy" id="651740"/>
    <lineage>
        <taxon>Bacteria</taxon>
        <taxon>Pseudomonadati</taxon>
        <taxon>Pseudomonadota</taxon>
        <taxon>Gammaproteobacteria</taxon>
        <taxon>Pseudomonadales</taxon>
        <taxon>Pseudomonadaceae</taxon>
        <taxon>Pseudomonas</taxon>
    </lineage>
</organism>
<dbReference type="Proteomes" id="UP000239458">
    <property type="component" value="Unassembled WGS sequence"/>
</dbReference>
<dbReference type="GO" id="GO:0000160">
    <property type="term" value="P:phosphorelay signal transduction system"/>
    <property type="evidence" value="ECO:0007669"/>
    <property type="project" value="InterPro"/>
</dbReference>
<evidence type="ECO:0000256" key="1">
    <source>
        <dbReference type="PROSITE-ProRule" id="PRU00169"/>
    </source>
</evidence>
<comment type="caution">
    <text evidence="3">The sequence shown here is derived from an EMBL/GenBank/DDBJ whole genome shotgun (WGS) entry which is preliminary data.</text>
</comment>
<name>A0A2S9D5G6_PSECE</name>
<feature type="domain" description="Response regulatory" evidence="2">
    <location>
        <begin position="6"/>
        <end position="106"/>
    </location>
</feature>
<dbReference type="Pfam" id="PF00072">
    <property type="entry name" value="Response_reg"/>
    <property type="match status" value="1"/>
</dbReference>
<dbReference type="SUPFAM" id="SSF52172">
    <property type="entry name" value="CheY-like"/>
    <property type="match status" value="1"/>
</dbReference>
<dbReference type="InterPro" id="IPR001789">
    <property type="entry name" value="Sig_transdc_resp-reg_receiver"/>
</dbReference>
<dbReference type="InterPro" id="IPR011006">
    <property type="entry name" value="CheY-like_superfamily"/>
</dbReference>
<gene>
    <name evidence="3" type="ORF">CQ006_25855</name>
</gene>
<dbReference type="AlphaFoldDB" id="A0A2S9D5G6"/>
<accession>A0A2S9D5G6</accession>
<sequence length="106" mass="11282">MSSLIRVGVLDEQEVVRFGLHGHLAGQSGIAVAGTYSRASDALSAAEQGSIDLLLIGYVLQDSNGQQLIKTLTAHYPKIRILVFLAEPCLATATLLLSMGGARYRL</sequence>
<comment type="caution">
    <text evidence="1">Lacks conserved residue(s) required for the propagation of feature annotation.</text>
</comment>
<protein>
    <recommendedName>
        <fullName evidence="2">Response regulatory domain-containing protein</fullName>
    </recommendedName>
</protein>